<dbReference type="AlphaFoldDB" id="A0A8H5ZDK9"/>
<gene>
    <name evidence="1" type="ORF">GGP41_004780</name>
</gene>
<name>A0A8H5ZDK9_COCSA</name>
<evidence type="ECO:0000313" key="2">
    <source>
        <dbReference type="Proteomes" id="UP000624244"/>
    </source>
</evidence>
<evidence type="ECO:0000313" key="1">
    <source>
        <dbReference type="EMBL" id="KAF5846759.1"/>
    </source>
</evidence>
<organism evidence="1 2">
    <name type="scientific">Cochliobolus sativus</name>
    <name type="common">Common root rot and spot blotch fungus</name>
    <name type="synonym">Bipolaris sorokiniana</name>
    <dbReference type="NCBI Taxonomy" id="45130"/>
    <lineage>
        <taxon>Eukaryota</taxon>
        <taxon>Fungi</taxon>
        <taxon>Dikarya</taxon>
        <taxon>Ascomycota</taxon>
        <taxon>Pezizomycotina</taxon>
        <taxon>Dothideomycetes</taxon>
        <taxon>Pleosporomycetidae</taxon>
        <taxon>Pleosporales</taxon>
        <taxon>Pleosporineae</taxon>
        <taxon>Pleosporaceae</taxon>
        <taxon>Bipolaris</taxon>
    </lineage>
</organism>
<reference evidence="1" key="1">
    <citation type="submission" date="2019-11" db="EMBL/GenBank/DDBJ databases">
        <title>Bipolaris sorokiniana Genome sequencing.</title>
        <authorList>
            <person name="Wang H."/>
        </authorList>
    </citation>
    <scope>NUCLEOTIDE SEQUENCE</scope>
</reference>
<protein>
    <submittedName>
        <fullName evidence="1">Uncharacterized protein</fullName>
    </submittedName>
</protein>
<dbReference type="Proteomes" id="UP000624244">
    <property type="component" value="Unassembled WGS sequence"/>
</dbReference>
<dbReference type="EMBL" id="WNKQ01000015">
    <property type="protein sequence ID" value="KAF5846759.1"/>
    <property type="molecule type" value="Genomic_DNA"/>
</dbReference>
<comment type="caution">
    <text evidence="1">The sequence shown here is derived from an EMBL/GenBank/DDBJ whole genome shotgun (WGS) entry which is preliminary data.</text>
</comment>
<sequence length="274" mass="29477">MPPPMPSHLFVACSTHVHTYILYKTGTCLACVLCTSGPHMPPPKSPARLDLHSCTIGVVHYSSLSVGPFSSWAKQIPTPTLLCLRPTTLASSCGGCKTNTVWPGISNPHETLCTRTCPHVTYNATIKSLIIIFKDKASSRPYVLDLYLQLHLLIPASRLHTCKASSTVTPSNARRIQLTKGLRHEIPQIFCAKSTSSDVRPIQLVLFLFLVKSKSAGSSSPTKRHLGFIPPSLDSSEPSLHLTTLSAFAAKEQLSSCANSSTITPSIISCSTAA</sequence>
<proteinExistence type="predicted"/>
<accession>A0A8H5ZDK9</accession>